<dbReference type="EMBL" id="HBFK01034408">
    <property type="protein sequence ID" value="CAD8754344.1"/>
    <property type="molecule type" value="Transcribed_RNA"/>
</dbReference>
<gene>
    <name evidence="1" type="ORF">HAND1043_LOCUS20852</name>
</gene>
<name>A0A7S0UC72_HEMAN</name>
<accession>A0A7S0UC72</accession>
<dbReference type="AlphaFoldDB" id="A0A7S0UC72"/>
<evidence type="ECO:0000313" key="1">
    <source>
        <dbReference type="EMBL" id="CAD8754344.1"/>
    </source>
</evidence>
<protein>
    <submittedName>
        <fullName evidence="1">Uncharacterized protein</fullName>
    </submittedName>
</protein>
<organism evidence="1">
    <name type="scientific">Hemiselmis andersenii</name>
    <name type="common">Cryptophyte alga</name>
    <dbReference type="NCBI Taxonomy" id="464988"/>
    <lineage>
        <taxon>Eukaryota</taxon>
        <taxon>Cryptophyceae</taxon>
        <taxon>Cryptomonadales</taxon>
        <taxon>Hemiselmidaceae</taxon>
        <taxon>Hemiselmis</taxon>
    </lineage>
</organism>
<reference evidence="1" key="1">
    <citation type="submission" date="2021-01" db="EMBL/GenBank/DDBJ databases">
        <authorList>
            <person name="Corre E."/>
            <person name="Pelletier E."/>
            <person name="Niang G."/>
            <person name="Scheremetjew M."/>
            <person name="Finn R."/>
            <person name="Kale V."/>
            <person name="Holt S."/>
            <person name="Cochrane G."/>
            <person name="Meng A."/>
            <person name="Brown T."/>
            <person name="Cohen L."/>
        </authorList>
    </citation>
    <scope>NUCLEOTIDE SEQUENCE</scope>
    <source>
        <strain evidence="1">CCMP441</strain>
    </source>
</reference>
<sequence>MFCYSHVVPERARHVLAMKNTAFSCGTFSTLGLQWVPNVEMRVRLEPLDDPLGSLPTLWCNSLKELVKDLGLEDPNLAGLNDIVVDVSGVQDSSVLVQMAASEQQNCLQKSAACSVS</sequence>
<proteinExistence type="predicted"/>